<dbReference type="Gene3D" id="1.20.1270.60">
    <property type="entry name" value="Arfaptin homology (AH) domain/BAR domain"/>
    <property type="match status" value="1"/>
</dbReference>
<sequence length="226" mass="25734">MKNFINKVKETTQIGVQFVKEATGMENTQADPVFDAAVTHLKAMKKRFNEFYKNVEELMSIFPSIAENGTKFSNALVHLDQNSGGYCSTTSNSYDLFFKQTKSFIEKSVIDPMGPLVLKQIENVQKTITELEKVEKEREKLRLLTESERSKLSSGGVAARQRFDQYYSQMMQNSRYYVDQVNMMWAKRYEIIECPLQQFVGIMYAFLQAELAGIQALASGLGGQPV</sequence>
<evidence type="ECO:0000313" key="3">
    <source>
        <dbReference type="Proteomes" id="UP000179807"/>
    </source>
</evidence>
<organism evidence="2 3">
    <name type="scientific">Tritrichomonas foetus</name>
    <dbReference type="NCBI Taxonomy" id="1144522"/>
    <lineage>
        <taxon>Eukaryota</taxon>
        <taxon>Metamonada</taxon>
        <taxon>Parabasalia</taxon>
        <taxon>Tritrichomonadida</taxon>
        <taxon>Tritrichomonadidae</taxon>
        <taxon>Tritrichomonas</taxon>
    </lineage>
</organism>
<protein>
    <recommendedName>
        <fullName evidence="4">BAR domain-containing protein</fullName>
    </recommendedName>
</protein>
<evidence type="ECO:0000313" key="2">
    <source>
        <dbReference type="EMBL" id="OHT06331.1"/>
    </source>
</evidence>
<comment type="caution">
    <text evidence="2">The sequence shown here is derived from an EMBL/GenBank/DDBJ whole genome shotgun (WGS) entry which is preliminary data.</text>
</comment>
<dbReference type="GeneID" id="94839166"/>
<evidence type="ECO:0000256" key="1">
    <source>
        <dbReference type="SAM" id="Coils"/>
    </source>
</evidence>
<dbReference type="VEuPathDB" id="TrichDB:TRFO_25601"/>
<reference evidence="2" key="1">
    <citation type="submission" date="2016-10" db="EMBL/GenBank/DDBJ databases">
        <authorList>
            <person name="Benchimol M."/>
            <person name="Almeida L.G."/>
            <person name="Vasconcelos A.T."/>
            <person name="Perreira-Neves A."/>
            <person name="Rosa I.A."/>
            <person name="Tasca T."/>
            <person name="Bogo M.R."/>
            <person name="de Souza W."/>
        </authorList>
    </citation>
    <scope>NUCLEOTIDE SEQUENCE [LARGE SCALE GENOMIC DNA]</scope>
    <source>
        <strain evidence="2">K</strain>
    </source>
</reference>
<dbReference type="EMBL" id="MLAK01000728">
    <property type="protein sequence ID" value="OHT06331.1"/>
    <property type="molecule type" value="Genomic_DNA"/>
</dbReference>
<keyword evidence="1" id="KW-0175">Coiled coil</keyword>
<accession>A0A1J4K559</accession>
<name>A0A1J4K559_9EUKA</name>
<dbReference type="SUPFAM" id="SSF103657">
    <property type="entry name" value="BAR/IMD domain-like"/>
    <property type="match status" value="1"/>
</dbReference>
<proteinExistence type="predicted"/>
<dbReference type="AlphaFoldDB" id="A0A1J4K559"/>
<dbReference type="CDD" id="cd07307">
    <property type="entry name" value="BAR"/>
    <property type="match status" value="1"/>
</dbReference>
<feature type="coiled-coil region" evidence="1">
    <location>
        <begin position="117"/>
        <end position="151"/>
    </location>
</feature>
<evidence type="ECO:0008006" key="4">
    <source>
        <dbReference type="Google" id="ProtNLM"/>
    </source>
</evidence>
<dbReference type="InterPro" id="IPR027267">
    <property type="entry name" value="AH/BAR_dom_sf"/>
</dbReference>
<dbReference type="RefSeq" id="XP_068359467.1">
    <property type="nucleotide sequence ID" value="XM_068504462.1"/>
</dbReference>
<keyword evidence="3" id="KW-1185">Reference proteome</keyword>
<gene>
    <name evidence="2" type="ORF">TRFO_25601</name>
</gene>
<dbReference type="Proteomes" id="UP000179807">
    <property type="component" value="Unassembled WGS sequence"/>
</dbReference>